<reference evidence="1 2" key="1">
    <citation type="journal article" date="2003" name="Genome Res.">
        <title>Comparative complete genome sequence analysis of the amino acid replacements responsible for the thermostability of Corynebacterium efficiens.</title>
        <authorList>
            <person name="Nishio Y."/>
            <person name="Nakamura Y."/>
            <person name="Kawarabayasi Y."/>
            <person name="Usuda Y."/>
            <person name="Kimura E."/>
            <person name="Sugimoto S."/>
            <person name="Matsui K."/>
            <person name="Yamagishi A."/>
            <person name="Kikuchi H."/>
            <person name="Ikeo K."/>
            <person name="Gojobori T."/>
        </authorList>
    </citation>
    <scope>NUCLEOTIDE SEQUENCE [LARGE SCALE GENOMIC DNA]</scope>
    <source>
        <strain evidence="2">DSM 44549 / YS-314 / AJ 12310 / JCM 11189 / NBRC 100395</strain>
    </source>
</reference>
<dbReference type="Gene3D" id="2.70.98.10">
    <property type="match status" value="1"/>
</dbReference>
<dbReference type="eggNOG" id="COG0676">
    <property type="taxonomic scope" value="Bacteria"/>
</dbReference>
<dbReference type="GO" id="GO:0030246">
    <property type="term" value="F:carbohydrate binding"/>
    <property type="evidence" value="ECO:0007669"/>
    <property type="project" value="InterPro"/>
</dbReference>
<evidence type="ECO:0008006" key="3">
    <source>
        <dbReference type="Google" id="ProtNLM"/>
    </source>
</evidence>
<dbReference type="Proteomes" id="UP000001409">
    <property type="component" value="Chromosome"/>
</dbReference>
<dbReference type="EMBL" id="BA000035">
    <property type="protein sequence ID" value="BAC19040.1"/>
    <property type="molecule type" value="Genomic_DNA"/>
</dbReference>
<dbReference type="InterPro" id="IPR008183">
    <property type="entry name" value="Aldose_1/G6P_1-epimerase"/>
</dbReference>
<organism evidence="1 2">
    <name type="scientific">Corynebacterium efficiens (strain DSM 44549 / YS-314 / AJ 12310 / JCM 11189 / NBRC 100395)</name>
    <dbReference type="NCBI Taxonomy" id="196164"/>
    <lineage>
        <taxon>Bacteria</taxon>
        <taxon>Bacillati</taxon>
        <taxon>Actinomycetota</taxon>
        <taxon>Actinomycetes</taxon>
        <taxon>Mycobacteriales</taxon>
        <taxon>Corynebacteriaceae</taxon>
        <taxon>Corynebacterium</taxon>
    </lineage>
</organism>
<evidence type="ECO:0000313" key="1">
    <source>
        <dbReference type="EMBL" id="BAC19040.1"/>
    </source>
</evidence>
<dbReference type="AlphaFoldDB" id="Q8FNB4"/>
<accession>Q8FNB4</accession>
<keyword evidence="2" id="KW-1185">Reference proteome</keyword>
<evidence type="ECO:0000313" key="2">
    <source>
        <dbReference type="Proteomes" id="UP000001409"/>
    </source>
</evidence>
<dbReference type="HOGENOM" id="CLU_048345_1_0_11"/>
<protein>
    <recommendedName>
        <fullName evidence="3">Glucose-6-phosphate 1-epimerase</fullName>
    </recommendedName>
</protein>
<sequence length="305" mass="33174">METTPKHGIWLGKDRADGWAQKKGENTALVYGCTYFSHSKRGRRFVSTIGTMTELITSGPFTLSPVGAHLTSVDFDSGDVLFLSSESKFGEGNAIRGGIPLIAPWFGTLLGREPQHGWARTTEWEVMEGDKLSAGLVRDGLELQLSLWRTELGFEMNLGLTNKSDKTETVQLAFHPYFRVADVEKTTVTGAEGAQILDRVTDETSTQDGAITFDGLYDRVVLGSPEMLIDDGSRTIEVIGRGHDATVVWNPGAEKGASFDDLGDGEWRDFVCVEPALLGEDLKGVKVEPGDSISIGMEVKVTAKN</sequence>
<dbReference type="GO" id="GO:0047938">
    <property type="term" value="F:glucose-6-phosphate 1-epimerase activity"/>
    <property type="evidence" value="ECO:0007669"/>
    <property type="project" value="TreeGrafter"/>
</dbReference>
<name>Q8FNB4_COREF</name>
<dbReference type="SUPFAM" id="SSF74650">
    <property type="entry name" value="Galactose mutarotase-like"/>
    <property type="match status" value="1"/>
</dbReference>
<dbReference type="Pfam" id="PF01263">
    <property type="entry name" value="Aldose_epim"/>
    <property type="match status" value="1"/>
</dbReference>
<dbReference type="PANTHER" id="PTHR11122">
    <property type="entry name" value="APOSPORY-ASSOCIATED PROTEIN C-RELATED"/>
    <property type="match status" value="1"/>
</dbReference>
<dbReference type="STRING" id="196164.gene:10742661"/>
<proteinExistence type="predicted"/>
<dbReference type="GO" id="GO:0005737">
    <property type="term" value="C:cytoplasm"/>
    <property type="evidence" value="ECO:0007669"/>
    <property type="project" value="TreeGrafter"/>
</dbReference>
<dbReference type="InterPro" id="IPR011013">
    <property type="entry name" value="Gal_mutarotase_sf_dom"/>
</dbReference>
<dbReference type="PANTHER" id="PTHR11122:SF13">
    <property type="entry name" value="GLUCOSE-6-PHOSPHATE 1-EPIMERASE"/>
    <property type="match status" value="1"/>
</dbReference>
<dbReference type="InterPro" id="IPR014718">
    <property type="entry name" value="GH-type_carb-bd"/>
</dbReference>
<dbReference type="KEGG" id="cef:CE2230"/>
<dbReference type="GO" id="GO:0005975">
    <property type="term" value="P:carbohydrate metabolic process"/>
    <property type="evidence" value="ECO:0007669"/>
    <property type="project" value="InterPro"/>
</dbReference>